<organism evidence="2 3">
    <name type="scientific">Syrrhaptes paradoxus</name>
    <name type="common">Pallas's sandgrouse</name>
    <dbReference type="NCBI Taxonomy" id="302527"/>
    <lineage>
        <taxon>Eukaryota</taxon>
        <taxon>Metazoa</taxon>
        <taxon>Chordata</taxon>
        <taxon>Craniata</taxon>
        <taxon>Vertebrata</taxon>
        <taxon>Euteleostomi</taxon>
        <taxon>Archelosauria</taxon>
        <taxon>Archosauria</taxon>
        <taxon>Dinosauria</taxon>
        <taxon>Saurischia</taxon>
        <taxon>Theropoda</taxon>
        <taxon>Coelurosauria</taxon>
        <taxon>Aves</taxon>
        <taxon>Neognathae</taxon>
        <taxon>Neoaves</taxon>
        <taxon>Columbimorphae</taxon>
        <taxon>Pterocliformes</taxon>
        <taxon>Pteroclidae</taxon>
        <taxon>Syrrhaptes</taxon>
    </lineage>
</organism>
<feature type="compositionally biased region" description="Polar residues" evidence="1">
    <location>
        <begin position="203"/>
        <end position="216"/>
    </location>
</feature>
<name>A0A7L3AIJ9_9AVES</name>
<feature type="region of interest" description="Disordered" evidence="1">
    <location>
        <begin position="367"/>
        <end position="416"/>
    </location>
</feature>
<dbReference type="PANTHER" id="PTHR47225">
    <property type="entry name" value="EF-HAND CALCIUM-BINDING DOMAIN-CONTAINING PROTEIN 12"/>
    <property type="match status" value="1"/>
</dbReference>
<keyword evidence="3" id="KW-1185">Reference proteome</keyword>
<protein>
    <submittedName>
        <fullName evidence="2">EFC12 protein</fullName>
    </submittedName>
</protein>
<feature type="region of interest" description="Disordered" evidence="1">
    <location>
        <begin position="80"/>
        <end position="108"/>
    </location>
</feature>
<gene>
    <name evidence="2" type="primary">Efcab12</name>
    <name evidence="2" type="ORF">SYRPAR_R08767</name>
</gene>
<feature type="region of interest" description="Disordered" evidence="1">
    <location>
        <begin position="1"/>
        <end position="36"/>
    </location>
</feature>
<comment type="caution">
    <text evidence="2">The sequence shown here is derived from an EMBL/GenBank/DDBJ whole genome shotgun (WGS) entry which is preliminary data.</text>
</comment>
<feature type="region of interest" description="Disordered" evidence="1">
    <location>
        <begin position="250"/>
        <end position="283"/>
    </location>
</feature>
<feature type="non-terminal residue" evidence="2">
    <location>
        <position position="458"/>
    </location>
</feature>
<proteinExistence type="predicted"/>
<reference evidence="2 3" key="1">
    <citation type="submission" date="2019-09" db="EMBL/GenBank/DDBJ databases">
        <title>Bird 10,000 Genomes (B10K) Project - Family phase.</title>
        <authorList>
            <person name="Zhang G."/>
        </authorList>
    </citation>
    <scope>NUCLEOTIDE SEQUENCE [LARGE SCALE GENOMIC DNA]</scope>
    <source>
        <strain evidence="2">B10K-DU-003-42</strain>
        <tissue evidence="2">Mixed tissue sample</tissue>
    </source>
</reference>
<dbReference type="EMBL" id="VZTO01002920">
    <property type="protein sequence ID" value="NXT18516.1"/>
    <property type="molecule type" value="Genomic_DNA"/>
</dbReference>
<dbReference type="PANTHER" id="PTHR47225:SF1">
    <property type="entry name" value="EF-HAND CALCIUM-BINDING DOMAIN-CONTAINING PROTEIN 12"/>
    <property type="match status" value="1"/>
</dbReference>
<evidence type="ECO:0000256" key="1">
    <source>
        <dbReference type="SAM" id="MobiDB-lite"/>
    </source>
</evidence>
<feature type="compositionally biased region" description="Polar residues" evidence="1">
    <location>
        <begin position="385"/>
        <end position="398"/>
    </location>
</feature>
<dbReference type="InterPro" id="IPR042847">
    <property type="entry name" value="EFC12"/>
</dbReference>
<accession>A0A7L3AIJ9</accession>
<evidence type="ECO:0000313" key="2">
    <source>
        <dbReference type="EMBL" id="NXT18516.1"/>
    </source>
</evidence>
<sequence length="458" mass="52128">HLSVLQLPQEAEDSLSSPETTSNTEEGLQTGEDWIQGRRQFRRELESLGDIEKWLTHKPSISDQERGCWQRIRAQRAERRAAVKSAATDSLDCSPPASSQPQKKGRTPLVCAPYPQALTRLHKLLHKKNLHIVDVFKNAGMDRMKIKRADFIEVIKKTKVPISDKDLEDVVIFLTSSKQRNFITLEDLINCQKQWAEMRKGQSQETNTATSKTATCPPSAENTDKGMKPHPPTKPKRKLTRLEVPPVDIKTERQRLSSDEMEETGKLSRERRRLEKNTDSPTEWKEKCRTVRSGDDPVDDHCLPSTLKGDLGELVNQYRRNAVISYLNSSKLCKERSVHITETTLQKALLHPGDKFFKEGEDIRKIGQPGRYYSTGTGRADVPSHGSTSRPGTASGSQAKEMENRHLQRKKMGKSNDNKFWPGHLLDKLYLYFPEKQHDRAHALFSYVHPTKPAYCGT</sequence>
<feature type="region of interest" description="Disordered" evidence="1">
    <location>
        <begin position="200"/>
        <end position="238"/>
    </location>
</feature>
<dbReference type="Proteomes" id="UP000536260">
    <property type="component" value="Unassembled WGS sequence"/>
</dbReference>
<feature type="compositionally biased region" description="Polar residues" evidence="1">
    <location>
        <begin position="14"/>
        <end position="27"/>
    </location>
</feature>
<feature type="non-terminal residue" evidence="2">
    <location>
        <position position="1"/>
    </location>
</feature>
<evidence type="ECO:0000313" key="3">
    <source>
        <dbReference type="Proteomes" id="UP000536260"/>
    </source>
</evidence>
<dbReference type="AlphaFoldDB" id="A0A7L3AIJ9"/>